<dbReference type="EMBL" id="CP120682">
    <property type="protein sequence ID" value="WKN34184.1"/>
    <property type="molecule type" value="Genomic_DNA"/>
</dbReference>
<accession>A0AA49GN82</accession>
<reference evidence="1" key="2">
    <citation type="journal article" date="2024" name="Antonie Van Leeuwenhoek">
        <title>Roseihalotalea indica gen. nov., sp. nov., a halophilic Bacteroidetes from mesopelagic Southwest Indian Ocean with higher carbohydrate metabolic potential.</title>
        <authorList>
            <person name="Chen B."/>
            <person name="Zhang M."/>
            <person name="Lin D."/>
            <person name="Ye J."/>
            <person name="Tang K."/>
        </authorList>
    </citation>
    <scope>NUCLEOTIDE SEQUENCE</scope>
    <source>
        <strain evidence="1">TK19036</strain>
    </source>
</reference>
<gene>
    <name evidence="1" type="ORF">K4G66_17540</name>
</gene>
<evidence type="ECO:0000313" key="1">
    <source>
        <dbReference type="EMBL" id="WKN34184.1"/>
    </source>
</evidence>
<proteinExistence type="predicted"/>
<dbReference type="AlphaFoldDB" id="A0AA49GN82"/>
<organism evidence="1">
    <name type="scientific">Roseihalotalea indica</name>
    <dbReference type="NCBI Taxonomy" id="2867963"/>
    <lineage>
        <taxon>Bacteria</taxon>
        <taxon>Pseudomonadati</taxon>
        <taxon>Bacteroidota</taxon>
        <taxon>Cytophagia</taxon>
        <taxon>Cytophagales</taxon>
        <taxon>Catalimonadaceae</taxon>
        <taxon>Roseihalotalea</taxon>
    </lineage>
</organism>
<name>A0AA49GN82_9BACT</name>
<dbReference type="PROSITE" id="PS51257">
    <property type="entry name" value="PROKAR_LIPOPROTEIN"/>
    <property type="match status" value="1"/>
</dbReference>
<sequence>MKKLSYIPTVLLSFIIMGLLSSCYEEEVWLEDNIIATGEYYPVIYMNEVNSEYQTGDAVTIVLEYSSQGTLEEIVLYQQIGEEPEEMVTSTPPNGSFSERKAQDTLALNYTVPMVSDTVDITLRAEAVNANGLTKSSSATFTALPE</sequence>
<reference evidence="1" key="1">
    <citation type="journal article" date="2023" name="Comput. Struct. Biotechnol. J.">
        <title>Discovery of a novel marine Bacteroidetes with a rich repertoire of carbohydrate-active enzymes.</title>
        <authorList>
            <person name="Chen B."/>
            <person name="Liu G."/>
            <person name="Chen Q."/>
            <person name="Wang H."/>
            <person name="Liu L."/>
            <person name="Tang K."/>
        </authorList>
    </citation>
    <scope>NUCLEOTIDE SEQUENCE</scope>
    <source>
        <strain evidence="1">TK19036</strain>
    </source>
</reference>
<protein>
    <submittedName>
        <fullName evidence="1">Uncharacterized protein</fullName>
    </submittedName>
</protein>